<reference evidence="8" key="3">
    <citation type="submission" date="2021-02" db="UniProtKB">
        <authorList>
            <consortium name="EnsemblMetazoa"/>
        </authorList>
    </citation>
    <scope>IDENTIFICATION</scope>
    <source>
        <strain evidence="8">USDA</strain>
    </source>
</reference>
<dbReference type="InParanoid" id="E0VXC5"/>
<evidence type="ECO:0000259" key="6">
    <source>
        <dbReference type="PROSITE" id="PS50850"/>
    </source>
</evidence>
<gene>
    <name evidence="8" type="primary">8236220</name>
    <name evidence="7" type="ORF">Phum_PHUM498180</name>
</gene>
<comment type="subcellular location">
    <subcellularLocation>
        <location evidence="1">Membrane</location>
        <topology evidence="1">Multi-pass membrane protein</topology>
    </subcellularLocation>
</comment>
<dbReference type="GO" id="GO:0016020">
    <property type="term" value="C:membrane"/>
    <property type="evidence" value="ECO:0007669"/>
    <property type="project" value="UniProtKB-SubCell"/>
</dbReference>
<dbReference type="EMBL" id="DS235830">
    <property type="protein sequence ID" value="EEB18031.1"/>
    <property type="molecule type" value="Genomic_DNA"/>
</dbReference>
<dbReference type="PANTHER" id="PTHR48021:SF39">
    <property type="entry name" value="MAJOR FACILITATOR SUPERFAMILY (MFS) PROFILE DOMAIN-CONTAINING PROTEIN"/>
    <property type="match status" value="1"/>
</dbReference>
<dbReference type="eggNOG" id="KOG0254">
    <property type="taxonomic scope" value="Eukaryota"/>
</dbReference>
<feature type="transmembrane region" description="Helical" evidence="5">
    <location>
        <begin position="406"/>
        <end position="428"/>
    </location>
</feature>
<dbReference type="OrthoDB" id="6133115at2759"/>
<dbReference type="SUPFAM" id="SSF103473">
    <property type="entry name" value="MFS general substrate transporter"/>
    <property type="match status" value="1"/>
</dbReference>
<dbReference type="CTD" id="8236220"/>
<dbReference type="Gene3D" id="1.20.1250.20">
    <property type="entry name" value="MFS general substrate transporter like domains"/>
    <property type="match status" value="1"/>
</dbReference>
<feature type="transmembrane region" description="Helical" evidence="5">
    <location>
        <begin position="440"/>
        <end position="457"/>
    </location>
</feature>
<evidence type="ECO:0000313" key="8">
    <source>
        <dbReference type="EnsemblMetazoa" id="PHUM498180-PA"/>
    </source>
</evidence>
<dbReference type="GO" id="GO:0022857">
    <property type="term" value="F:transmembrane transporter activity"/>
    <property type="evidence" value="ECO:0007669"/>
    <property type="project" value="InterPro"/>
</dbReference>
<feature type="transmembrane region" description="Helical" evidence="5">
    <location>
        <begin position="21"/>
        <end position="41"/>
    </location>
</feature>
<feature type="transmembrane region" description="Helical" evidence="5">
    <location>
        <begin position="100"/>
        <end position="115"/>
    </location>
</feature>
<protein>
    <recommendedName>
        <fullName evidence="6">Major facilitator superfamily (MFS) profile domain-containing protein</fullName>
    </recommendedName>
</protein>
<evidence type="ECO:0000256" key="2">
    <source>
        <dbReference type="ARBA" id="ARBA00022692"/>
    </source>
</evidence>
<accession>E0VXC5</accession>
<dbReference type="InterPro" id="IPR020846">
    <property type="entry name" value="MFS_dom"/>
</dbReference>
<dbReference type="Proteomes" id="UP000009046">
    <property type="component" value="Unassembled WGS sequence"/>
</dbReference>
<evidence type="ECO:0000256" key="3">
    <source>
        <dbReference type="ARBA" id="ARBA00022989"/>
    </source>
</evidence>
<dbReference type="FunCoup" id="E0VXC5">
    <property type="interactions" value="43"/>
</dbReference>
<evidence type="ECO:0000256" key="5">
    <source>
        <dbReference type="SAM" id="Phobius"/>
    </source>
</evidence>
<dbReference type="InterPro" id="IPR036259">
    <property type="entry name" value="MFS_trans_sf"/>
</dbReference>
<dbReference type="FunFam" id="1.20.1250.20:FF:000249">
    <property type="entry name" value="facilitated trehalose transporter Tret1"/>
    <property type="match status" value="1"/>
</dbReference>
<dbReference type="RefSeq" id="XP_002430769.1">
    <property type="nucleotide sequence ID" value="XM_002430724.1"/>
</dbReference>
<feature type="domain" description="Major facilitator superfamily (MFS) profile" evidence="6">
    <location>
        <begin position="17"/>
        <end position="499"/>
    </location>
</feature>
<feature type="transmembrane region" description="Helical" evidence="5">
    <location>
        <begin position="363"/>
        <end position="386"/>
    </location>
</feature>
<dbReference type="PROSITE" id="PS50850">
    <property type="entry name" value="MFS"/>
    <property type="match status" value="1"/>
</dbReference>
<evidence type="ECO:0000313" key="7">
    <source>
        <dbReference type="EMBL" id="EEB18031.1"/>
    </source>
</evidence>
<dbReference type="EMBL" id="AAZO01006038">
    <property type="status" value="NOT_ANNOTATED_CDS"/>
    <property type="molecule type" value="Genomic_DNA"/>
</dbReference>
<evidence type="ECO:0000256" key="1">
    <source>
        <dbReference type="ARBA" id="ARBA00004141"/>
    </source>
</evidence>
<feature type="transmembrane region" description="Helical" evidence="5">
    <location>
        <begin position="179"/>
        <end position="200"/>
    </location>
</feature>
<keyword evidence="4 5" id="KW-0472">Membrane</keyword>
<dbReference type="PROSITE" id="PS00217">
    <property type="entry name" value="SUGAR_TRANSPORT_2"/>
    <property type="match status" value="1"/>
</dbReference>
<feature type="transmembrane region" description="Helical" evidence="5">
    <location>
        <begin position="294"/>
        <end position="314"/>
    </location>
</feature>
<proteinExistence type="predicted"/>
<dbReference type="EnsemblMetazoa" id="PHUM498180-RA">
    <property type="protein sequence ID" value="PHUM498180-PA"/>
    <property type="gene ID" value="PHUM498180"/>
</dbReference>
<keyword evidence="3 5" id="KW-1133">Transmembrane helix</keyword>
<name>E0VXC5_PEDHC</name>
<sequence length="545" mass="59832">MVDTSPTPKWKSTMPQVLATMAKNLILLGYGMTLGFPTIVIPSLQNSSQNETTSSSSSSLSLTDEEISWFGSINLITVPLGCIISGIVTQPFGRKRSMQVLTIPFLITWIMLYFANSTAVLYASLALTGLTGGLLEAPILTYVAEITQPHVRGILSASSSLSVILGTFTQFFMGNFWDWRTLSAVNTSAPIIAFIALCFIPESPHWLISRGKLKEAQEALGWLRGWVEPHKVQTEFKSLVKSIRPDLQKNEPVTVVSVIGKTESDKGNKMEDEISFKTNNNCVPNVDNYKKRTFLIPFFLVCLAFLTGHFSGLTTTTTYAVNIFGTLGAPIDKYLATLILGVAQILGTLFCVIMIHYTGKRPLVFLSTAGAAVVFSCVGFYAHFFLGVVKLDNGAYIKEHPDLDGYSWVPMCSLIGGSFFAFTALRLLPWILIGEVYPPEVRGFASGASASVGYILGFASNKTFFSLINLLTFPGVYWLYSVCGLIATVIFYFLLPETEGWTLHEIEDHFAGKINLLYAGKKKTSKHPPEGIDNPYIVGDEISKL</sequence>
<evidence type="ECO:0000313" key="9">
    <source>
        <dbReference type="Proteomes" id="UP000009046"/>
    </source>
</evidence>
<dbReference type="AlphaFoldDB" id="E0VXC5"/>
<organism>
    <name type="scientific">Pediculus humanus subsp. corporis</name>
    <name type="common">Body louse</name>
    <dbReference type="NCBI Taxonomy" id="121224"/>
    <lineage>
        <taxon>Eukaryota</taxon>
        <taxon>Metazoa</taxon>
        <taxon>Ecdysozoa</taxon>
        <taxon>Arthropoda</taxon>
        <taxon>Hexapoda</taxon>
        <taxon>Insecta</taxon>
        <taxon>Pterygota</taxon>
        <taxon>Neoptera</taxon>
        <taxon>Paraneoptera</taxon>
        <taxon>Psocodea</taxon>
        <taxon>Troctomorpha</taxon>
        <taxon>Phthiraptera</taxon>
        <taxon>Anoplura</taxon>
        <taxon>Pediculidae</taxon>
        <taxon>Pediculus</taxon>
    </lineage>
</organism>
<dbReference type="HOGENOM" id="CLU_001265_30_5_1"/>
<feature type="transmembrane region" description="Helical" evidence="5">
    <location>
        <begin position="121"/>
        <end position="142"/>
    </location>
</feature>
<dbReference type="InterPro" id="IPR005829">
    <property type="entry name" value="Sugar_transporter_CS"/>
</dbReference>
<dbReference type="VEuPathDB" id="VectorBase:PHUM498180"/>
<reference evidence="7" key="2">
    <citation type="submission" date="2007-04" db="EMBL/GenBank/DDBJ databases">
        <title>The genome of the human body louse.</title>
        <authorList>
            <consortium name="The Human Body Louse Genome Consortium"/>
            <person name="Kirkness E."/>
            <person name="Walenz B."/>
            <person name="Hass B."/>
            <person name="Bruggner R."/>
            <person name="Strausberg R."/>
        </authorList>
    </citation>
    <scope>NUCLEOTIDE SEQUENCE</scope>
    <source>
        <strain evidence="7">USDA</strain>
    </source>
</reference>
<keyword evidence="2 5" id="KW-0812">Transmembrane</keyword>
<evidence type="ECO:0000256" key="4">
    <source>
        <dbReference type="ARBA" id="ARBA00023136"/>
    </source>
</evidence>
<dbReference type="InterPro" id="IPR050549">
    <property type="entry name" value="MFS_Trehalose_Transporter"/>
</dbReference>
<dbReference type="GeneID" id="8236220"/>
<feature type="transmembrane region" description="Helical" evidence="5">
    <location>
        <begin position="67"/>
        <end position="88"/>
    </location>
</feature>
<dbReference type="InterPro" id="IPR005828">
    <property type="entry name" value="MFS_sugar_transport-like"/>
</dbReference>
<dbReference type="Pfam" id="PF00083">
    <property type="entry name" value="Sugar_tr"/>
    <property type="match status" value="1"/>
</dbReference>
<feature type="transmembrane region" description="Helical" evidence="5">
    <location>
        <begin position="334"/>
        <end position="356"/>
    </location>
</feature>
<dbReference type="STRING" id="121224.E0VXC5"/>
<keyword evidence="9" id="KW-1185">Reference proteome</keyword>
<feature type="transmembrane region" description="Helical" evidence="5">
    <location>
        <begin position="154"/>
        <end position="173"/>
    </location>
</feature>
<dbReference type="OMA" id="EEHYAGI"/>
<reference evidence="7" key="1">
    <citation type="submission" date="2007-04" db="EMBL/GenBank/DDBJ databases">
        <title>Annotation of Pediculus humanus corporis strain USDA.</title>
        <authorList>
            <person name="Kirkness E."/>
            <person name="Hannick L."/>
            <person name="Hass B."/>
            <person name="Bruggner R."/>
            <person name="Lawson D."/>
            <person name="Bidwell S."/>
            <person name="Joardar V."/>
            <person name="Caler E."/>
            <person name="Walenz B."/>
            <person name="Inman J."/>
            <person name="Schobel S."/>
            <person name="Galinsky K."/>
            <person name="Amedeo P."/>
            <person name="Strausberg R."/>
        </authorList>
    </citation>
    <scope>NUCLEOTIDE SEQUENCE</scope>
    <source>
        <strain evidence="7">USDA</strain>
    </source>
</reference>
<dbReference type="KEGG" id="phu:Phum_PHUM498180"/>
<feature type="transmembrane region" description="Helical" evidence="5">
    <location>
        <begin position="477"/>
        <end position="495"/>
    </location>
</feature>
<dbReference type="PANTHER" id="PTHR48021">
    <property type="match status" value="1"/>
</dbReference>